<dbReference type="AlphaFoldDB" id="A0A1I2MG75"/>
<gene>
    <name evidence="3" type="ORF">SAMN05216353_11236</name>
</gene>
<feature type="coiled-coil region" evidence="1">
    <location>
        <begin position="183"/>
        <end position="288"/>
    </location>
</feature>
<dbReference type="EMBL" id="FOOG01000012">
    <property type="protein sequence ID" value="SFF88527.1"/>
    <property type="molecule type" value="Genomic_DNA"/>
</dbReference>
<dbReference type="OrthoDB" id="2961797at2"/>
<evidence type="ECO:0000313" key="4">
    <source>
        <dbReference type="Proteomes" id="UP000198897"/>
    </source>
</evidence>
<evidence type="ECO:0000256" key="2">
    <source>
        <dbReference type="SAM" id="Phobius"/>
    </source>
</evidence>
<proteinExistence type="predicted"/>
<keyword evidence="2" id="KW-1133">Transmembrane helix</keyword>
<accession>A0A1I2MG75</accession>
<keyword evidence="2" id="KW-0812">Transmembrane</keyword>
<dbReference type="Proteomes" id="UP000198897">
    <property type="component" value="Unassembled WGS sequence"/>
</dbReference>
<feature type="transmembrane region" description="Helical" evidence="2">
    <location>
        <begin position="16"/>
        <end position="37"/>
    </location>
</feature>
<keyword evidence="4" id="KW-1185">Reference proteome</keyword>
<sequence length="288" mass="33291">MKKQTKHITEGTSKKYLIGLSVMAMAILFFLFSGFIFGDEEQSKVQQTPVNQPLNLQGSGELTIKEWVYNPTKNLMVVTLNLNKSTTLLDEKLSFTAQEKEHPKRDLPTHVEYNDESRYVISIQQVSPSFDVMALDVNKENTNTLLTKGNAQNSLKGGEEKKELARIYTDQREVEMDKQLSILSAQKYEVAAVSEEIEEAKETRKEKKKRIQSIDERIKAIDQKTVELESELLYETEEEKKQTEARIHHLENEKEQINQEAAEHELAIQTIKEKIKMLEEKREMLSNE</sequence>
<keyword evidence="2" id="KW-0472">Membrane</keyword>
<organism evidence="3 4">
    <name type="scientific">Halobacillus alkaliphilus</name>
    <dbReference type="NCBI Taxonomy" id="396056"/>
    <lineage>
        <taxon>Bacteria</taxon>
        <taxon>Bacillati</taxon>
        <taxon>Bacillota</taxon>
        <taxon>Bacilli</taxon>
        <taxon>Bacillales</taxon>
        <taxon>Bacillaceae</taxon>
        <taxon>Halobacillus</taxon>
    </lineage>
</organism>
<name>A0A1I2MG75_9BACI</name>
<reference evidence="4" key="1">
    <citation type="submission" date="2016-10" db="EMBL/GenBank/DDBJ databases">
        <authorList>
            <person name="Varghese N."/>
            <person name="Submissions S."/>
        </authorList>
    </citation>
    <scope>NUCLEOTIDE SEQUENCE [LARGE SCALE GENOMIC DNA]</scope>
    <source>
        <strain evidence="4">FP5</strain>
    </source>
</reference>
<keyword evidence="1" id="KW-0175">Coiled coil</keyword>
<evidence type="ECO:0000256" key="1">
    <source>
        <dbReference type="SAM" id="Coils"/>
    </source>
</evidence>
<dbReference type="RefSeq" id="WP_089751700.1">
    <property type="nucleotide sequence ID" value="NZ_FOOG01000012.1"/>
</dbReference>
<protein>
    <submittedName>
        <fullName evidence="3">Uncharacterized protein</fullName>
    </submittedName>
</protein>
<evidence type="ECO:0000313" key="3">
    <source>
        <dbReference type="EMBL" id="SFF88527.1"/>
    </source>
</evidence>